<sequence length="233" mass="26942">MSAWSRYCDLVDQRNERERLLITVAMVLLLGFLFVILVSDPLSNERKKSQQKQQQNLQQMATLQAEIDTAQLALKQLRQTTGEERLAELHRGIAHYDRVLRDATLDLITPRQMSDLLQVMLQRQQGVRLLEMTSYSEPLQLQGLKEATQTEVAPPPADPAARVLFYRHGMQLELEGNFFAIQAYLKSVEQSPWNLFWEGMEYQVQKAPLARTRLNVFTLSRDPRWLGMGEREG</sequence>
<proteinExistence type="predicted"/>
<evidence type="ECO:0000313" key="2">
    <source>
        <dbReference type="EMBL" id="RRJ83112.1"/>
    </source>
</evidence>
<dbReference type="Proteomes" id="UP000280792">
    <property type="component" value="Unassembled WGS sequence"/>
</dbReference>
<keyword evidence="1" id="KW-0472">Membrane</keyword>
<evidence type="ECO:0000313" key="3">
    <source>
        <dbReference type="Proteomes" id="UP000280792"/>
    </source>
</evidence>
<organism evidence="2 3">
    <name type="scientific">Aestuariirhabdus litorea</name>
    <dbReference type="NCBI Taxonomy" id="2528527"/>
    <lineage>
        <taxon>Bacteria</taxon>
        <taxon>Pseudomonadati</taxon>
        <taxon>Pseudomonadota</taxon>
        <taxon>Gammaproteobacteria</taxon>
        <taxon>Oceanospirillales</taxon>
        <taxon>Aestuariirhabdaceae</taxon>
        <taxon>Aestuariirhabdus</taxon>
    </lineage>
</organism>
<keyword evidence="1" id="KW-0812">Transmembrane</keyword>
<name>A0A3P3VK57_9GAMM</name>
<reference evidence="2 3" key="2">
    <citation type="submission" date="2018-12" db="EMBL/GenBank/DDBJ databases">
        <title>Simiduia agarivorans gen. nov., sp. nov., a marine, agarolytic bacterium isolated from shallow coastal water from Keelung, Taiwan.</title>
        <authorList>
            <person name="Shieh W.Y."/>
        </authorList>
    </citation>
    <scope>NUCLEOTIDE SEQUENCE [LARGE SCALE GENOMIC DNA]</scope>
    <source>
        <strain evidence="2 3">GTF-13</strain>
    </source>
</reference>
<protein>
    <recommendedName>
        <fullName evidence="4">MSHA biogenesis protein MshJ</fullName>
    </recommendedName>
</protein>
<evidence type="ECO:0008006" key="4">
    <source>
        <dbReference type="Google" id="ProtNLM"/>
    </source>
</evidence>
<feature type="transmembrane region" description="Helical" evidence="1">
    <location>
        <begin position="20"/>
        <end position="38"/>
    </location>
</feature>
<dbReference type="Pfam" id="PF04612">
    <property type="entry name" value="T2SSM"/>
    <property type="match status" value="1"/>
</dbReference>
<comment type="caution">
    <text evidence="2">The sequence shown here is derived from an EMBL/GenBank/DDBJ whole genome shotgun (WGS) entry which is preliminary data.</text>
</comment>
<keyword evidence="3" id="KW-1185">Reference proteome</keyword>
<keyword evidence="1" id="KW-1133">Transmembrane helix</keyword>
<dbReference type="EMBL" id="QWEZ01000002">
    <property type="protein sequence ID" value="RRJ83112.1"/>
    <property type="molecule type" value="Genomic_DNA"/>
</dbReference>
<evidence type="ECO:0000256" key="1">
    <source>
        <dbReference type="SAM" id="Phobius"/>
    </source>
</evidence>
<dbReference type="InterPro" id="IPR007690">
    <property type="entry name" value="T2SS_GspM"/>
</dbReference>
<gene>
    <name evidence="2" type="ORF">D0544_14835</name>
</gene>
<dbReference type="GO" id="GO:0015628">
    <property type="term" value="P:protein secretion by the type II secretion system"/>
    <property type="evidence" value="ECO:0007669"/>
    <property type="project" value="InterPro"/>
</dbReference>
<dbReference type="AlphaFoldDB" id="A0A3P3VK57"/>
<dbReference type="RefSeq" id="WP_125017483.1">
    <property type="nucleotide sequence ID" value="NZ_QWEZ01000002.1"/>
</dbReference>
<accession>A0A3P3VK57</accession>
<dbReference type="GO" id="GO:0015627">
    <property type="term" value="C:type II protein secretion system complex"/>
    <property type="evidence" value="ECO:0007669"/>
    <property type="project" value="InterPro"/>
</dbReference>
<reference evidence="2 3" key="1">
    <citation type="submission" date="2018-08" db="EMBL/GenBank/DDBJ databases">
        <authorList>
            <person name="Khan S.A."/>
        </authorList>
    </citation>
    <scope>NUCLEOTIDE SEQUENCE [LARGE SCALE GENOMIC DNA]</scope>
    <source>
        <strain evidence="2 3">GTF-13</strain>
    </source>
</reference>